<evidence type="ECO:0000313" key="5">
    <source>
        <dbReference type="EMBL" id="QDA57294.1"/>
    </source>
</evidence>
<evidence type="ECO:0000256" key="1">
    <source>
        <dbReference type="SAM" id="MobiDB-lite"/>
    </source>
</evidence>
<dbReference type="Pfam" id="PF03724">
    <property type="entry name" value="META"/>
    <property type="match status" value="1"/>
</dbReference>
<keyword evidence="6" id="KW-1185">Reference proteome</keyword>
<proteinExistence type="predicted"/>
<dbReference type="PANTHER" id="PTHR35535">
    <property type="entry name" value="HEAT SHOCK PROTEIN HSLJ"/>
    <property type="match status" value="1"/>
</dbReference>
<evidence type="ECO:0000256" key="2">
    <source>
        <dbReference type="SAM" id="SignalP"/>
    </source>
</evidence>
<dbReference type="Gene3D" id="2.40.128.270">
    <property type="match status" value="1"/>
</dbReference>
<dbReference type="InterPro" id="IPR053147">
    <property type="entry name" value="Hsp_HslJ-like"/>
</dbReference>
<organism evidence="5 6">
    <name type="scientific">Thermomonas aquatica</name>
    <dbReference type="NCBI Taxonomy" id="2202149"/>
    <lineage>
        <taxon>Bacteria</taxon>
        <taxon>Pseudomonadati</taxon>
        <taxon>Pseudomonadota</taxon>
        <taxon>Gammaproteobacteria</taxon>
        <taxon>Lysobacterales</taxon>
        <taxon>Lysobacteraceae</taxon>
        <taxon>Thermomonas</taxon>
    </lineage>
</organism>
<feature type="domain" description="DUF306" evidence="3">
    <location>
        <begin position="85"/>
        <end position="176"/>
    </location>
</feature>
<sequence>MKRLLLLALPALLAGCPKPKTADETATPPAKPAESAAPADAAASLPKVEFKNAGMIRTAGTLPKYQWRLAAATDAKGHAIDALLVRPGQPVTLGFNGGKLVVGNTCNAMTGGYRLDGKGITIDKLASTMKACADPKLMALDQEVGKRLQGVLEPRLSKGDARQLQLKTAAGDLLVFTSAETAASKYGAGERVFLEVAAQTKPCNHPLIPGKQCLQVRELKYDDKGLKSGTPGAFGNFYDGIEGYTHQAGVRNVLRIDRYTRKDVPADASRYVYVLDQVVESDASGK</sequence>
<accession>A0A5B7ZQ56</accession>
<dbReference type="InterPro" id="IPR005184">
    <property type="entry name" value="DUF306_Meta_HslJ"/>
</dbReference>
<reference evidence="5 6" key="1">
    <citation type="submission" date="2019-06" db="EMBL/GenBank/DDBJ databases">
        <title>Thermomonas aquatica sp. nov., isolated from an industrial wastewater treatment plant.</title>
        <authorList>
            <person name="Jeon J.H."/>
            <person name="Park D.-S."/>
        </authorList>
    </citation>
    <scope>NUCLEOTIDE SEQUENCE [LARGE SCALE GENOMIC DNA]</scope>
    <source>
        <strain evidence="5 6">SY21</strain>
    </source>
</reference>
<dbReference type="PROSITE" id="PS51257">
    <property type="entry name" value="PROKAR_LIPOPROTEIN"/>
    <property type="match status" value="1"/>
</dbReference>
<dbReference type="PANTHER" id="PTHR35535:SF2">
    <property type="entry name" value="DUF306 DOMAIN-CONTAINING PROTEIN"/>
    <property type="match status" value="1"/>
</dbReference>
<feature type="domain" description="DUF4377" evidence="4">
    <location>
        <begin position="195"/>
        <end position="280"/>
    </location>
</feature>
<dbReference type="AlphaFoldDB" id="A0A5B7ZQ56"/>
<evidence type="ECO:0000259" key="4">
    <source>
        <dbReference type="Pfam" id="PF14302"/>
    </source>
</evidence>
<dbReference type="RefSeq" id="WP_139716345.1">
    <property type="nucleotide sequence ID" value="NZ_CP040871.1"/>
</dbReference>
<dbReference type="OrthoDB" id="7871744at2"/>
<dbReference type="Pfam" id="PF14302">
    <property type="entry name" value="DUF4377"/>
    <property type="match status" value="1"/>
</dbReference>
<feature type="region of interest" description="Disordered" evidence="1">
    <location>
        <begin position="18"/>
        <end position="39"/>
    </location>
</feature>
<name>A0A5B7ZQ56_9GAMM</name>
<evidence type="ECO:0000313" key="6">
    <source>
        <dbReference type="Proteomes" id="UP000308149"/>
    </source>
</evidence>
<dbReference type="KEGG" id="thes:FHQ07_08200"/>
<dbReference type="Proteomes" id="UP000308149">
    <property type="component" value="Chromosome"/>
</dbReference>
<feature type="signal peptide" evidence="2">
    <location>
        <begin position="1"/>
        <end position="22"/>
    </location>
</feature>
<gene>
    <name evidence="5" type="ORF">FHQ07_08200</name>
</gene>
<feature type="chain" id="PRO_5022824694" evidence="2">
    <location>
        <begin position="23"/>
        <end position="286"/>
    </location>
</feature>
<dbReference type="InterPro" id="IPR025485">
    <property type="entry name" value="DUF4377"/>
</dbReference>
<dbReference type="EMBL" id="CP040871">
    <property type="protein sequence ID" value="QDA57294.1"/>
    <property type="molecule type" value="Genomic_DNA"/>
</dbReference>
<keyword evidence="2" id="KW-0732">Signal</keyword>
<dbReference type="InterPro" id="IPR038670">
    <property type="entry name" value="HslJ-like_sf"/>
</dbReference>
<evidence type="ECO:0000259" key="3">
    <source>
        <dbReference type="Pfam" id="PF03724"/>
    </source>
</evidence>
<protein>
    <submittedName>
        <fullName evidence="5">DUF4377 domain-containing protein</fullName>
    </submittedName>
</protein>